<dbReference type="Pfam" id="PF00849">
    <property type="entry name" value="PseudoU_synth_2"/>
    <property type="match status" value="1"/>
</dbReference>
<dbReference type="PANTHER" id="PTHR21600">
    <property type="entry name" value="MITOCHONDRIAL RNA PSEUDOURIDINE SYNTHASE"/>
    <property type="match status" value="1"/>
</dbReference>
<evidence type="ECO:0000256" key="3">
    <source>
        <dbReference type="ARBA" id="ARBA00033164"/>
    </source>
</evidence>
<dbReference type="InterPro" id="IPR050188">
    <property type="entry name" value="RluA_PseudoU_synthase"/>
</dbReference>
<dbReference type="GO" id="GO:0003723">
    <property type="term" value="F:RNA binding"/>
    <property type="evidence" value="ECO:0007669"/>
    <property type="project" value="InterPro"/>
</dbReference>
<evidence type="ECO:0000313" key="5">
    <source>
        <dbReference type="EMBL" id="AWY99552.1"/>
    </source>
</evidence>
<evidence type="ECO:0000259" key="4">
    <source>
        <dbReference type="Pfam" id="PF00849"/>
    </source>
</evidence>
<dbReference type="InterPro" id="IPR020103">
    <property type="entry name" value="PsdUridine_synth_cat_dom_sf"/>
</dbReference>
<dbReference type="EMBL" id="CP030280">
    <property type="protein sequence ID" value="AWY99552.1"/>
    <property type="molecule type" value="Genomic_DNA"/>
</dbReference>
<dbReference type="AlphaFoldDB" id="A0A2Z4UER5"/>
<dbReference type="GO" id="GO:0009982">
    <property type="term" value="F:pseudouridine synthase activity"/>
    <property type="evidence" value="ECO:0007669"/>
    <property type="project" value="InterPro"/>
</dbReference>
<reference evidence="6" key="1">
    <citation type="submission" date="2018-06" db="EMBL/GenBank/DDBJ databases">
        <title>Description of Blautia argi sp. nov., a new anaerobic isolated from dog feces.</title>
        <authorList>
            <person name="Chang Y.-H."/>
            <person name="Paek J."/>
            <person name="Shin Y."/>
        </authorList>
    </citation>
    <scope>NUCLEOTIDE SEQUENCE [LARGE SCALE GENOMIC DNA]</scope>
    <source>
        <strain evidence="6">KCTC 15426</strain>
    </source>
</reference>
<dbReference type="CDD" id="cd02869">
    <property type="entry name" value="PseudoU_synth_RluA_like"/>
    <property type="match status" value="1"/>
</dbReference>
<accession>A0A2Z4UER5</accession>
<dbReference type="KEGG" id="blau:DQQ01_15185"/>
<dbReference type="PANTHER" id="PTHR21600:SF52">
    <property type="entry name" value="PSEUDOURIDINE SYNTHASE RSUA_RLUA-LIKE DOMAIN-CONTAINING PROTEIN"/>
    <property type="match status" value="1"/>
</dbReference>
<comment type="catalytic activity">
    <reaction evidence="1">
        <text>a uridine in RNA = a pseudouridine in RNA</text>
        <dbReference type="Rhea" id="RHEA:48348"/>
        <dbReference type="Rhea" id="RHEA-COMP:12068"/>
        <dbReference type="Rhea" id="RHEA-COMP:12069"/>
        <dbReference type="ChEBI" id="CHEBI:65314"/>
        <dbReference type="ChEBI" id="CHEBI:65315"/>
    </reaction>
</comment>
<organism evidence="5 6">
    <name type="scientific">Blautia argi</name>
    <dbReference type="NCBI Taxonomy" id="1912897"/>
    <lineage>
        <taxon>Bacteria</taxon>
        <taxon>Bacillati</taxon>
        <taxon>Bacillota</taxon>
        <taxon>Clostridia</taxon>
        <taxon>Lachnospirales</taxon>
        <taxon>Lachnospiraceae</taxon>
        <taxon>Blautia</taxon>
    </lineage>
</organism>
<sequence length="224" mass="25777">MKEIKAEDIILYEDEDLLVCHKPAGFPVQSRRMGTMDLESLLRNYLAGKGEQAYVAVIHRLDQPVQGILVFAKNKESAAKLNQQIQQGKMEKRYLAYVQGKPEKKEAHLVNEMEKDARTNTSRVVENKTPISKRAELVYRVLQETEEGSLVEIHLLTGRHHQIRVQMAHAGMPLFGDTKYNKEATKQQEWQQISLCAYKVSFFHPKTKKKMEFQVKPVGNFPIV</sequence>
<dbReference type="GO" id="GO:0140098">
    <property type="term" value="F:catalytic activity, acting on RNA"/>
    <property type="evidence" value="ECO:0007669"/>
    <property type="project" value="UniProtKB-ARBA"/>
</dbReference>
<evidence type="ECO:0000313" key="6">
    <source>
        <dbReference type="Proteomes" id="UP000250003"/>
    </source>
</evidence>
<dbReference type="Proteomes" id="UP000250003">
    <property type="component" value="Chromosome"/>
</dbReference>
<dbReference type="Gene3D" id="3.30.2350.10">
    <property type="entry name" value="Pseudouridine synthase"/>
    <property type="match status" value="1"/>
</dbReference>
<evidence type="ECO:0000256" key="2">
    <source>
        <dbReference type="ARBA" id="ARBA00031870"/>
    </source>
</evidence>
<name>A0A2Z4UER5_9FIRM</name>
<dbReference type="GO" id="GO:0000455">
    <property type="term" value="P:enzyme-directed rRNA pseudouridine synthesis"/>
    <property type="evidence" value="ECO:0007669"/>
    <property type="project" value="TreeGrafter"/>
</dbReference>
<feature type="domain" description="Pseudouridine synthase RsuA/RluA-like" evidence="4">
    <location>
        <begin position="16"/>
        <end position="169"/>
    </location>
</feature>
<dbReference type="InterPro" id="IPR006145">
    <property type="entry name" value="PsdUridine_synth_RsuA/RluA"/>
</dbReference>
<gene>
    <name evidence="5" type="ORF">DQQ01_15185</name>
</gene>
<dbReference type="SUPFAM" id="SSF55120">
    <property type="entry name" value="Pseudouridine synthase"/>
    <property type="match status" value="1"/>
</dbReference>
<protein>
    <recommendedName>
        <fullName evidence="2">RNA pseudouridylate synthase</fullName>
    </recommendedName>
    <alternativeName>
        <fullName evidence="3">RNA-uridine isomerase</fullName>
    </alternativeName>
</protein>
<evidence type="ECO:0000256" key="1">
    <source>
        <dbReference type="ARBA" id="ARBA00000073"/>
    </source>
</evidence>
<proteinExistence type="predicted"/>
<dbReference type="RefSeq" id="WP_111920988.1">
    <property type="nucleotide sequence ID" value="NZ_CAUWHR010000006.1"/>
</dbReference>
<dbReference type="OrthoDB" id="9773999at2"/>
<keyword evidence="6" id="KW-1185">Reference proteome</keyword>